<feature type="transmembrane region" description="Helical" evidence="5">
    <location>
        <begin position="277"/>
        <end position="296"/>
    </location>
</feature>
<evidence type="ECO:0000259" key="6">
    <source>
        <dbReference type="Pfam" id="PF04932"/>
    </source>
</evidence>
<feature type="transmembrane region" description="Helical" evidence="5">
    <location>
        <begin position="96"/>
        <end position="114"/>
    </location>
</feature>
<protein>
    <submittedName>
        <fullName evidence="7">Putative bicarbonate transporter, IctB family</fullName>
    </submittedName>
</protein>
<dbReference type="EMBL" id="MRCB01000009">
    <property type="protein sequence ID" value="OKH23481.1"/>
    <property type="molecule type" value="Genomic_DNA"/>
</dbReference>
<feature type="transmembrane region" description="Helical" evidence="5">
    <location>
        <begin position="146"/>
        <end position="164"/>
    </location>
</feature>
<organism evidence="7 8">
    <name type="scientific">Hydrococcus rivularis NIES-593</name>
    <dbReference type="NCBI Taxonomy" id="1921803"/>
    <lineage>
        <taxon>Bacteria</taxon>
        <taxon>Bacillati</taxon>
        <taxon>Cyanobacteriota</taxon>
        <taxon>Cyanophyceae</taxon>
        <taxon>Pleurocapsales</taxon>
        <taxon>Hydrococcaceae</taxon>
        <taxon>Hydrococcus</taxon>
    </lineage>
</organism>
<reference evidence="7 8" key="1">
    <citation type="submission" date="2016-11" db="EMBL/GenBank/DDBJ databases">
        <title>Draft Genome Sequences of Nine Cyanobacterial Strains from Diverse Habitats.</title>
        <authorList>
            <person name="Zhu T."/>
            <person name="Hou S."/>
            <person name="Lu X."/>
            <person name="Hess W.R."/>
        </authorList>
    </citation>
    <scope>NUCLEOTIDE SEQUENCE [LARGE SCALE GENOMIC DNA]</scope>
    <source>
        <strain evidence="7 8">NIES-593</strain>
    </source>
</reference>
<keyword evidence="2 5" id="KW-0812">Transmembrane</keyword>
<keyword evidence="3 5" id="KW-1133">Transmembrane helix</keyword>
<keyword evidence="8" id="KW-1185">Reference proteome</keyword>
<accession>A0A1U7HIU9</accession>
<feature type="transmembrane region" description="Helical" evidence="5">
    <location>
        <begin position="359"/>
        <end position="385"/>
    </location>
</feature>
<dbReference type="RefSeq" id="WP_073599380.1">
    <property type="nucleotide sequence ID" value="NZ_MRCB01000009.1"/>
</dbReference>
<dbReference type="PANTHER" id="PTHR37422:SF22">
    <property type="entry name" value="SLR1515 PROTEIN"/>
    <property type="match status" value="1"/>
</dbReference>
<feature type="transmembrane region" description="Helical" evidence="5">
    <location>
        <begin position="120"/>
        <end position="139"/>
    </location>
</feature>
<dbReference type="InterPro" id="IPR006007">
    <property type="entry name" value="Inorganic_carbon_transpt"/>
</dbReference>
<gene>
    <name evidence="7" type="ORF">NIES593_09630</name>
</gene>
<name>A0A1U7HIU9_9CYAN</name>
<dbReference type="GO" id="GO:0016020">
    <property type="term" value="C:membrane"/>
    <property type="evidence" value="ECO:0007669"/>
    <property type="project" value="UniProtKB-SubCell"/>
</dbReference>
<dbReference type="OrthoDB" id="9806320at2"/>
<dbReference type="PANTHER" id="PTHR37422">
    <property type="entry name" value="TEICHURONIC ACID BIOSYNTHESIS PROTEIN TUAE"/>
    <property type="match status" value="1"/>
</dbReference>
<sequence length="471" mass="52182">MNSVWQRLTLSDLPISQWRVASYFYRLVGALGQWREGSWLLQWADPLGAVLISLVLVLAPFVPNPLIGVLLVAAGAYWVLLTLSENGKPGITPIHLLVLLYWGIAAVAVAFSPVKAQAFSGWLKLTLYLLMFALSARVLRSPRLTSWITTIFLLVALVVSIYGVRQQFFGAEQLATWNDPTSPFADDPRVYSYLGNPNLLASYLLPAIALSAAAIFAWQGWLPKALAATMFIVNSACLYFTDSRGGWIGMVFLIAAFLLLLYVWFRSRFSPFWRIWLLPIVFGTLAALLFVAFLFVEPLRFRVLSIFAGRQDSSNNVRLNVWLAAIDMIRDRPLIGIGPGNEAFNRIYPLYMRTRYSALSAYSVFLDTAVETGLIGLSCLLWLIAVTVDRGVSQIRRLQAKGDPQGFWLIGAIAGMAGILAHGAVDTVFHRPEVNTLWWLMVAIIAGKLAAETEDGAGEVKEVEGYEVIKG</sequence>
<feature type="domain" description="O-antigen ligase-related" evidence="6">
    <location>
        <begin position="231"/>
        <end position="381"/>
    </location>
</feature>
<dbReference type="InterPro" id="IPR007016">
    <property type="entry name" value="O-antigen_ligase-rel_domated"/>
</dbReference>
<evidence type="ECO:0000256" key="4">
    <source>
        <dbReference type="ARBA" id="ARBA00023136"/>
    </source>
</evidence>
<evidence type="ECO:0000256" key="2">
    <source>
        <dbReference type="ARBA" id="ARBA00022692"/>
    </source>
</evidence>
<comment type="caution">
    <text evidence="7">The sequence shown here is derived from an EMBL/GenBank/DDBJ whole genome shotgun (WGS) entry which is preliminary data.</text>
</comment>
<evidence type="ECO:0000256" key="1">
    <source>
        <dbReference type="ARBA" id="ARBA00004141"/>
    </source>
</evidence>
<evidence type="ECO:0000256" key="5">
    <source>
        <dbReference type="SAM" id="Phobius"/>
    </source>
</evidence>
<dbReference type="InterPro" id="IPR051533">
    <property type="entry name" value="WaaL-like"/>
</dbReference>
<dbReference type="STRING" id="1921803.NIES593_09630"/>
<feature type="transmembrane region" description="Helical" evidence="5">
    <location>
        <begin position="200"/>
        <end position="218"/>
    </location>
</feature>
<evidence type="ECO:0000313" key="8">
    <source>
        <dbReference type="Proteomes" id="UP000186868"/>
    </source>
</evidence>
<feature type="transmembrane region" description="Helical" evidence="5">
    <location>
        <begin position="406"/>
        <end position="424"/>
    </location>
</feature>
<evidence type="ECO:0000313" key="7">
    <source>
        <dbReference type="EMBL" id="OKH23481.1"/>
    </source>
</evidence>
<evidence type="ECO:0000256" key="3">
    <source>
        <dbReference type="ARBA" id="ARBA00022989"/>
    </source>
</evidence>
<feature type="transmembrane region" description="Helical" evidence="5">
    <location>
        <begin position="247"/>
        <end position="265"/>
    </location>
</feature>
<dbReference type="Proteomes" id="UP000186868">
    <property type="component" value="Unassembled WGS sequence"/>
</dbReference>
<keyword evidence="4 5" id="KW-0472">Membrane</keyword>
<proteinExistence type="predicted"/>
<dbReference type="Pfam" id="PF04932">
    <property type="entry name" value="Wzy_C"/>
    <property type="match status" value="1"/>
</dbReference>
<comment type="subcellular location">
    <subcellularLocation>
        <location evidence="1">Membrane</location>
        <topology evidence="1">Multi-pass membrane protein</topology>
    </subcellularLocation>
</comment>
<dbReference type="AlphaFoldDB" id="A0A1U7HIU9"/>
<dbReference type="NCBIfam" id="TIGR00947">
    <property type="entry name" value="2A73"/>
    <property type="match status" value="1"/>
</dbReference>